<protein>
    <submittedName>
        <fullName evidence="1">Uncharacterized protein</fullName>
    </submittedName>
</protein>
<comment type="caution">
    <text evidence="1">The sequence shown here is derived from an EMBL/GenBank/DDBJ whole genome shotgun (WGS) entry which is preliminary data.</text>
</comment>
<dbReference type="RefSeq" id="WP_228231479.1">
    <property type="nucleotide sequence ID" value="NZ_JAJGMW010000029.1"/>
</dbReference>
<accession>A0ABS8GYZ6</accession>
<reference evidence="1 2" key="1">
    <citation type="submission" date="2021-11" db="EMBL/GenBank/DDBJ databases">
        <title>Seasonal and diel survey of microbial diversity of the Tyrrhenian coast.</title>
        <authorList>
            <person name="Gattoni G."/>
            <person name="Corral P."/>
        </authorList>
    </citation>
    <scope>NUCLEOTIDE SEQUENCE [LARGE SCALE GENOMIC DNA]</scope>
    <source>
        <strain evidence="1 2">Mr9</strain>
    </source>
</reference>
<evidence type="ECO:0000313" key="2">
    <source>
        <dbReference type="Proteomes" id="UP001197770"/>
    </source>
</evidence>
<gene>
    <name evidence="1" type="ORF">LLW17_16960</name>
</gene>
<proteinExistence type="predicted"/>
<name>A0ABS8GYZ6_9FLAO</name>
<evidence type="ECO:0000313" key="1">
    <source>
        <dbReference type="EMBL" id="MCC4214417.1"/>
    </source>
</evidence>
<dbReference type="Proteomes" id="UP001197770">
    <property type="component" value="Unassembled WGS sequence"/>
</dbReference>
<organism evidence="1 2">
    <name type="scientific">Leeuwenhoekiella parthenopeia</name>
    <dbReference type="NCBI Taxonomy" id="2890320"/>
    <lineage>
        <taxon>Bacteria</taxon>
        <taxon>Pseudomonadati</taxon>
        <taxon>Bacteroidota</taxon>
        <taxon>Flavobacteriia</taxon>
        <taxon>Flavobacteriales</taxon>
        <taxon>Flavobacteriaceae</taxon>
        <taxon>Leeuwenhoekiella</taxon>
    </lineage>
</organism>
<keyword evidence="2" id="KW-1185">Reference proteome</keyword>
<dbReference type="EMBL" id="JAJGMW010000029">
    <property type="protein sequence ID" value="MCC4214417.1"/>
    <property type="molecule type" value="Genomic_DNA"/>
</dbReference>
<sequence>MPTRKERYDLANHFYLNASIERMAHDPTFSLYKVLYKNTPYYLCLCHRKHTYTGPHPQFHFRNHSEKLALNLCWKKLVEPALKPKLN</sequence>